<reference evidence="3 4" key="1">
    <citation type="submission" date="2017-10" db="EMBL/GenBank/DDBJ databases">
        <authorList>
            <person name="Regsiter A."/>
            <person name="William W."/>
        </authorList>
    </citation>
    <scope>NUCLEOTIDE SEQUENCE [LARGE SCALE GENOMIC DNA]</scope>
    <source>
        <strain evidence="3 4">CFBP6991</strain>
    </source>
</reference>
<proteinExistence type="predicted"/>
<dbReference type="Proteomes" id="UP000234345">
    <property type="component" value="Unassembled WGS sequence"/>
</dbReference>
<comment type="caution">
    <text evidence="3">The sequence shown here is derived from an EMBL/GenBank/DDBJ whole genome shotgun (WGS) entry which is preliminary data.</text>
</comment>
<feature type="compositionally biased region" description="Polar residues" evidence="1">
    <location>
        <begin position="78"/>
        <end position="88"/>
    </location>
</feature>
<feature type="region of interest" description="Disordered" evidence="1">
    <location>
        <begin position="76"/>
        <end position="96"/>
    </location>
</feature>
<protein>
    <recommendedName>
        <fullName evidence="5">Secreted protein</fullName>
    </recommendedName>
</protein>
<evidence type="ECO:0008006" key="5">
    <source>
        <dbReference type="Google" id="ProtNLM"/>
    </source>
</evidence>
<evidence type="ECO:0000256" key="2">
    <source>
        <dbReference type="SAM" id="SignalP"/>
    </source>
</evidence>
<accession>A0A7Z7J4Y5</accession>
<gene>
    <name evidence="3" type="ORF">XFF6991_480138</name>
</gene>
<name>A0A7Z7J4Y5_XANCH</name>
<organism evidence="3 4">
    <name type="scientific">Xanthomonas campestris pv. phaseoli</name>
    <dbReference type="NCBI Taxonomy" id="317013"/>
    <lineage>
        <taxon>Bacteria</taxon>
        <taxon>Pseudomonadati</taxon>
        <taxon>Pseudomonadota</taxon>
        <taxon>Gammaproteobacteria</taxon>
        <taxon>Lysobacterales</taxon>
        <taxon>Lysobacteraceae</taxon>
        <taxon>Xanthomonas</taxon>
    </lineage>
</organism>
<feature type="signal peptide" evidence="2">
    <location>
        <begin position="1"/>
        <end position="18"/>
    </location>
</feature>
<sequence>MKLGVLSLALTTALLASAGVGPANAKEAKVTTLLTTQKVYSASAPEVGAIRDWITKHSPEYQPLLKGGVVTVKRTGPAGSSSMATASQGPGGPPVPLPATGLPGETFEVTQTYPNGGYETWIYVWGLQDIPSGLGDWQLQSYKFDRGKGEVPNNLPEP</sequence>
<evidence type="ECO:0000313" key="3">
    <source>
        <dbReference type="EMBL" id="SOO25813.1"/>
    </source>
</evidence>
<dbReference type="EMBL" id="OCZC01000075">
    <property type="protein sequence ID" value="SOO25813.1"/>
    <property type="molecule type" value="Genomic_DNA"/>
</dbReference>
<evidence type="ECO:0000313" key="4">
    <source>
        <dbReference type="Proteomes" id="UP000234345"/>
    </source>
</evidence>
<evidence type="ECO:0000256" key="1">
    <source>
        <dbReference type="SAM" id="MobiDB-lite"/>
    </source>
</evidence>
<dbReference type="AlphaFoldDB" id="A0A7Z7J4Y5"/>
<feature type="chain" id="PRO_5030678872" description="Secreted protein" evidence="2">
    <location>
        <begin position="19"/>
        <end position="158"/>
    </location>
</feature>
<dbReference type="RefSeq" id="WP_133125215.1">
    <property type="nucleotide sequence ID" value="NZ_OCZC01000075.1"/>
</dbReference>
<keyword evidence="2" id="KW-0732">Signal</keyword>